<evidence type="ECO:0000256" key="5">
    <source>
        <dbReference type="ARBA" id="ARBA00023054"/>
    </source>
</evidence>
<name>A0A182NLZ2_9DIPT</name>
<dbReference type="EnsemblMetazoa" id="ADIR008673-RA">
    <property type="protein sequence ID" value="ADIR008673-PA"/>
    <property type="gene ID" value="ADIR008673"/>
</dbReference>
<dbReference type="InterPro" id="IPR001452">
    <property type="entry name" value="SH3_domain"/>
</dbReference>
<dbReference type="InterPro" id="IPR036028">
    <property type="entry name" value="SH3-like_dom_sf"/>
</dbReference>
<protein>
    <submittedName>
        <fullName evidence="11">Uncharacterized protein</fullName>
    </submittedName>
</protein>
<evidence type="ECO:0000259" key="9">
    <source>
        <dbReference type="PROSITE" id="PS50002"/>
    </source>
</evidence>
<sequence length="429" mass="47747">QLLQNLGKVDRTADENFDEHLTNFNRQHTCATRLQKEFSNYIRCVRAVQSASKSLMDAITEVYESQWTGAEVLYDQTKAIDTQYQQFSYKLADQVLKQLDTYALQFPEMKKKIDKRGRKLVDYDSQRHSFQSLQANVAKRKDDVKVTRGREQLEEAKSTYEMLNAELHDELPALFDSRILFLVTNLQTLFACEQQFHSDTSKVYADLEAIVDKLATESQRGSYTLKKINANSNPSSPQQSPVKANLSIVNNVTNGSANANGHTSAQSALPTPRTPSPHQHLEQEADDEPSYQNTDVVKAAAAATKAPTANGTTENGKHEPNIDRGSPTPKENGQHPGSAGPSSVTENVEPAATTNGATTTDLPAGVLYRVKATYKYVREDVDELSFEVGDVINVVEYEDPEDQEEGWLMGLKEGSTEKGMFPANFTRPM</sequence>
<dbReference type="GO" id="GO:0005543">
    <property type="term" value="F:phospholipid binding"/>
    <property type="evidence" value="ECO:0007669"/>
    <property type="project" value="TreeGrafter"/>
</dbReference>
<evidence type="ECO:0000256" key="1">
    <source>
        <dbReference type="ARBA" id="ARBA00004308"/>
    </source>
</evidence>
<dbReference type="PANTHER" id="PTHR46514:SF3">
    <property type="entry name" value="AMPHIPHYSIN"/>
    <property type="match status" value="1"/>
</dbReference>
<dbReference type="PROSITE" id="PS50002">
    <property type="entry name" value="SH3"/>
    <property type="match status" value="1"/>
</dbReference>
<feature type="compositionally biased region" description="Polar residues" evidence="8">
    <location>
        <begin position="340"/>
        <end position="360"/>
    </location>
</feature>
<dbReference type="FunFam" id="1.20.1270.60:FF:000013">
    <property type="entry name" value="Amphiphysin isoform 2"/>
    <property type="match status" value="1"/>
</dbReference>
<dbReference type="FunFam" id="2.30.30.40:FF:000172">
    <property type="entry name" value="Amphiphysin, isoform B"/>
    <property type="match status" value="1"/>
</dbReference>
<keyword evidence="12" id="KW-1185">Reference proteome</keyword>
<organism evidence="11 12">
    <name type="scientific">Anopheles dirus</name>
    <dbReference type="NCBI Taxonomy" id="7168"/>
    <lineage>
        <taxon>Eukaryota</taxon>
        <taxon>Metazoa</taxon>
        <taxon>Ecdysozoa</taxon>
        <taxon>Arthropoda</taxon>
        <taxon>Hexapoda</taxon>
        <taxon>Insecta</taxon>
        <taxon>Pterygota</taxon>
        <taxon>Neoptera</taxon>
        <taxon>Endopterygota</taxon>
        <taxon>Diptera</taxon>
        <taxon>Nematocera</taxon>
        <taxon>Culicoidea</taxon>
        <taxon>Culicidae</taxon>
        <taxon>Anophelinae</taxon>
        <taxon>Anopheles</taxon>
    </lineage>
</organism>
<dbReference type="GO" id="GO:0012505">
    <property type="term" value="C:endomembrane system"/>
    <property type="evidence" value="ECO:0007669"/>
    <property type="project" value="UniProtKB-SubCell"/>
</dbReference>
<comment type="subcellular location">
    <subcellularLocation>
        <location evidence="2">Cytoplasm</location>
    </subcellularLocation>
    <subcellularLocation>
        <location evidence="1">Endomembrane system</location>
    </subcellularLocation>
</comment>
<reference evidence="12" key="1">
    <citation type="submission" date="2013-03" db="EMBL/GenBank/DDBJ databases">
        <title>The Genome Sequence of Anopheles dirus WRAIR2.</title>
        <authorList>
            <consortium name="The Broad Institute Genomics Platform"/>
            <person name="Neafsey D.E."/>
            <person name="Walton C."/>
            <person name="Walker B."/>
            <person name="Young S.K."/>
            <person name="Zeng Q."/>
            <person name="Gargeya S."/>
            <person name="Fitzgerald M."/>
            <person name="Haas B."/>
            <person name="Abouelleil A."/>
            <person name="Allen A.W."/>
            <person name="Alvarado L."/>
            <person name="Arachchi H.M."/>
            <person name="Berlin A.M."/>
            <person name="Chapman S.B."/>
            <person name="Gainer-Dewar J."/>
            <person name="Goldberg J."/>
            <person name="Griggs A."/>
            <person name="Gujja S."/>
            <person name="Hansen M."/>
            <person name="Howarth C."/>
            <person name="Imamovic A."/>
            <person name="Ireland A."/>
            <person name="Larimer J."/>
            <person name="McCowan C."/>
            <person name="Murphy C."/>
            <person name="Pearson M."/>
            <person name="Poon T.W."/>
            <person name="Priest M."/>
            <person name="Roberts A."/>
            <person name="Saif S."/>
            <person name="Shea T."/>
            <person name="Sisk P."/>
            <person name="Sykes S."/>
            <person name="Wortman J."/>
            <person name="Nusbaum C."/>
            <person name="Birren B."/>
        </authorList>
    </citation>
    <scope>NUCLEOTIDE SEQUENCE [LARGE SCALE GENOMIC DNA]</scope>
    <source>
        <strain evidence="12">WRAIR2</strain>
    </source>
</reference>
<proteinExistence type="predicted"/>
<dbReference type="Gene3D" id="1.20.1270.60">
    <property type="entry name" value="Arfaptin homology (AH) domain/BAR domain"/>
    <property type="match status" value="1"/>
</dbReference>
<accession>A0A182NLZ2</accession>
<evidence type="ECO:0000256" key="7">
    <source>
        <dbReference type="PROSITE-ProRule" id="PRU00192"/>
    </source>
</evidence>
<dbReference type="PRINTS" id="PR01251">
    <property type="entry name" value="AMPHIPHYSIN"/>
</dbReference>
<keyword evidence="3 7" id="KW-0728">SH3 domain</keyword>
<dbReference type="SUPFAM" id="SSF103657">
    <property type="entry name" value="BAR/IMD domain-like"/>
    <property type="match status" value="1"/>
</dbReference>
<dbReference type="InterPro" id="IPR027267">
    <property type="entry name" value="AH/BAR_dom_sf"/>
</dbReference>
<keyword evidence="5" id="KW-0175">Coiled coil</keyword>
<dbReference type="InterPro" id="IPR004148">
    <property type="entry name" value="BAR_dom"/>
</dbReference>
<evidence type="ECO:0000313" key="12">
    <source>
        <dbReference type="Proteomes" id="UP000075884"/>
    </source>
</evidence>
<feature type="compositionally biased region" description="Polar residues" evidence="8">
    <location>
        <begin position="252"/>
        <end position="269"/>
    </location>
</feature>
<evidence type="ECO:0000313" key="11">
    <source>
        <dbReference type="EnsemblMetazoa" id="ADIR008673-PA"/>
    </source>
</evidence>
<dbReference type="Pfam" id="PF00018">
    <property type="entry name" value="SH3_1"/>
    <property type="match status" value="1"/>
</dbReference>
<evidence type="ECO:0000256" key="2">
    <source>
        <dbReference type="ARBA" id="ARBA00004496"/>
    </source>
</evidence>
<dbReference type="GO" id="GO:0005737">
    <property type="term" value="C:cytoplasm"/>
    <property type="evidence" value="ECO:0007669"/>
    <property type="project" value="UniProtKB-SubCell"/>
</dbReference>
<dbReference type="PANTHER" id="PTHR46514">
    <property type="entry name" value="AMPHIPHYSIN"/>
    <property type="match status" value="1"/>
</dbReference>
<evidence type="ECO:0000256" key="8">
    <source>
        <dbReference type="SAM" id="MobiDB-lite"/>
    </source>
</evidence>
<dbReference type="SUPFAM" id="SSF50044">
    <property type="entry name" value="SH3-domain"/>
    <property type="match status" value="1"/>
</dbReference>
<keyword evidence="4" id="KW-0963">Cytoplasm</keyword>
<dbReference type="InterPro" id="IPR003005">
    <property type="entry name" value="Amphiphysin"/>
</dbReference>
<dbReference type="PROSITE" id="PS51021">
    <property type="entry name" value="BAR"/>
    <property type="match status" value="1"/>
</dbReference>
<feature type="domain" description="SH3" evidence="9">
    <location>
        <begin position="365"/>
        <end position="429"/>
    </location>
</feature>
<dbReference type="Pfam" id="PF03114">
    <property type="entry name" value="BAR"/>
    <property type="match status" value="1"/>
</dbReference>
<dbReference type="CDD" id="cd11790">
    <property type="entry name" value="SH3_Amphiphysin"/>
    <property type="match status" value="1"/>
</dbReference>
<evidence type="ECO:0000259" key="10">
    <source>
        <dbReference type="PROSITE" id="PS51021"/>
    </source>
</evidence>
<evidence type="ECO:0000256" key="6">
    <source>
        <dbReference type="ARBA" id="ARBA00023136"/>
    </source>
</evidence>
<feature type="domain" description="BAR" evidence="10">
    <location>
        <begin position="2"/>
        <end position="220"/>
    </location>
</feature>
<dbReference type="SMART" id="SM00326">
    <property type="entry name" value="SH3"/>
    <property type="match status" value="1"/>
</dbReference>
<dbReference type="Proteomes" id="UP000075884">
    <property type="component" value="Unassembled WGS sequence"/>
</dbReference>
<dbReference type="STRING" id="7168.A0A182NLZ2"/>
<dbReference type="Gene3D" id="2.30.30.40">
    <property type="entry name" value="SH3 Domains"/>
    <property type="match status" value="1"/>
</dbReference>
<keyword evidence="6" id="KW-0472">Membrane</keyword>
<dbReference type="SMART" id="SM00721">
    <property type="entry name" value="BAR"/>
    <property type="match status" value="1"/>
</dbReference>
<dbReference type="VEuPathDB" id="VectorBase:ADIR008673"/>
<evidence type="ECO:0000256" key="3">
    <source>
        <dbReference type="ARBA" id="ARBA00022443"/>
    </source>
</evidence>
<dbReference type="GO" id="GO:0005886">
    <property type="term" value="C:plasma membrane"/>
    <property type="evidence" value="ECO:0007669"/>
    <property type="project" value="TreeGrafter"/>
</dbReference>
<dbReference type="AlphaFoldDB" id="A0A182NLZ2"/>
<feature type="compositionally biased region" description="Low complexity" evidence="8">
    <location>
        <begin position="298"/>
        <end position="309"/>
    </location>
</feature>
<evidence type="ECO:0000256" key="4">
    <source>
        <dbReference type="ARBA" id="ARBA00022490"/>
    </source>
</evidence>
<reference evidence="11" key="2">
    <citation type="submission" date="2020-05" db="UniProtKB">
        <authorList>
            <consortium name="EnsemblMetazoa"/>
        </authorList>
    </citation>
    <scope>IDENTIFICATION</scope>
    <source>
        <strain evidence="11">WRAIR2</strain>
    </source>
</reference>
<feature type="region of interest" description="Disordered" evidence="8">
    <location>
        <begin position="252"/>
        <end position="360"/>
    </location>
</feature>